<keyword evidence="3" id="KW-1185">Reference proteome</keyword>
<dbReference type="eggNOG" id="COG4575">
    <property type="taxonomic scope" value="Bacteria"/>
</dbReference>
<name>A9IYD4_BART1</name>
<dbReference type="EMBL" id="AM260525">
    <property type="protein sequence ID" value="CAK02341.1"/>
    <property type="molecule type" value="Genomic_DNA"/>
</dbReference>
<dbReference type="HOGENOM" id="CLU_132623_2_3_5"/>
<evidence type="ECO:0008006" key="4">
    <source>
        <dbReference type="Google" id="ProtNLM"/>
    </source>
</evidence>
<keyword evidence="1" id="KW-0175">Coiled coil</keyword>
<dbReference type="AlphaFoldDB" id="A9IYD4"/>
<dbReference type="KEGG" id="btr:BT_2328"/>
<reference evidence="2 3" key="1">
    <citation type="journal article" date="2007" name="Nat. Genet.">
        <title>Genomic analysis of Bartonella identifies type IV secretion systems as host adaptability factors.</title>
        <authorList>
            <person name="Saenz H.L."/>
            <person name="Engel P."/>
            <person name="Stoeckli M.C."/>
            <person name="Lanz C."/>
            <person name="Raddatz G."/>
            <person name="Vayssier-Taussat M."/>
            <person name="Birtles R."/>
            <person name="Schuster S.C."/>
            <person name="Dehio C."/>
        </authorList>
    </citation>
    <scope>NUCLEOTIDE SEQUENCE [LARGE SCALE GENOMIC DNA]</scope>
    <source>
        <strain evidence="3">DSM 28219 / CCUG 45778 / CIP 105476 / IBS 506</strain>
    </source>
</reference>
<evidence type="ECO:0000313" key="3">
    <source>
        <dbReference type="Proteomes" id="UP000001592"/>
    </source>
</evidence>
<sequence>MANNKTPQKNKTAAEKDLQNELQGQLETLRHEISGMTSTLTDLGAKKLNAAKDKAEKLYHSAKESSEDIMSQAKDKISDLEQTMNQCVRKNPGKSVLFAAGVGFILSQLLRR</sequence>
<dbReference type="Proteomes" id="UP000001592">
    <property type="component" value="Chromosome"/>
</dbReference>
<dbReference type="RefSeq" id="WP_012232402.1">
    <property type="nucleotide sequence ID" value="NC_010161.1"/>
</dbReference>
<evidence type="ECO:0000256" key="1">
    <source>
        <dbReference type="SAM" id="Coils"/>
    </source>
</evidence>
<evidence type="ECO:0000313" key="2">
    <source>
        <dbReference type="EMBL" id="CAK02341.1"/>
    </source>
</evidence>
<proteinExistence type="predicted"/>
<accession>A9IYD4</accession>
<organism evidence="2 3">
    <name type="scientific">Bartonella tribocorum (strain DSM 28219 / CCUG 45778 / CIP 105476 / IBS 506)</name>
    <dbReference type="NCBI Taxonomy" id="382640"/>
    <lineage>
        <taxon>Bacteria</taxon>
        <taxon>Pseudomonadati</taxon>
        <taxon>Pseudomonadota</taxon>
        <taxon>Alphaproteobacteria</taxon>
        <taxon>Hyphomicrobiales</taxon>
        <taxon>Bartonellaceae</taxon>
        <taxon>Bartonella</taxon>
    </lineage>
</organism>
<protein>
    <recommendedName>
        <fullName evidence="4">DUF883 domain-containing protein</fullName>
    </recommendedName>
</protein>
<feature type="coiled-coil region" evidence="1">
    <location>
        <begin position="45"/>
        <end position="90"/>
    </location>
</feature>
<gene>
    <name evidence="2" type="ordered locus">BT_2328</name>
</gene>